<comment type="similarity">
    <text evidence="1">Belongs to the oligoribonuclease family.</text>
</comment>
<dbReference type="CDD" id="cd06135">
    <property type="entry name" value="Orn"/>
    <property type="match status" value="1"/>
</dbReference>
<dbReference type="GO" id="GO:0000175">
    <property type="term" value="F:3'-5'-RNA exonuclease activity"/>
    <property type="evidence" value="ECO:0007669"/>
    <property type="project" value="InterPro"/>
</dbReference>
<dbReference type="InterPro" id="IPR013520">
    <property type="entry name" value="Ribonucl_H"/>
</dbReference>
<dbReference type="SUPFAM" id="SSF53098">
    <property type="entry name" value="Ribonuclease H-like"/>
    <property type="match status" value="1"/>
</dbReference>
<keyword evidence="4" id="KW-0269">Exonuclease</keyword>
<feature type="domain" description="Exonuclease" evidence="5">
    <location>
        <begin position="7"/>
        <end position="156"/>
    </location>
</feature>
<proteinExistence type="inferred from homology"/>
<dbReference type="Proteomes" id="UP000271533">
    <property type="component" value="Chromosome"/>
</dbReference>
<evidence type="ECO:0000313" key="7">
    <source>
        <dbReference type="Proteomes" id="UP000271533"/>
    </source>
</evidence>
<dbReference type="InterPro" id="IPR036397">
    <property type="entry name" value="RNaseH_sf"/>
</dbReference>
<dbReference type="EMBL" id="CP032759">
    <property type="protein sequence ID" value="AYN24526.1"/>
    <property type="molecule type" value="Genomic_DNA"/>
</dbReference>
<reference evidence="6 7" key="1">
    <citation type="submission" date="2018-10" db="EMBL/GenBank/DDBJ databases">
        <title>Genome sequence of the corn leaf aphid (Rhopalosiphum maidis Fitch).</title>
        <authorList>
            <person name="Chen W."/>
            <person name="Shakir S."/>
            <person name="Bigham M."/>
            <person name="Fei Z."/>
            <person name="Jander G."/>
        </authorList>
    </citation>
    <scope>NUCLEOTIDE SEQUENCE [LARGE SCALE GENOMIC DNA]</scope>
    <source>
        <strain evidence="6 7">BTI</strain>
    </source>
</reference>
<dbReference type="GO" id="GO:0006259">
    <property type="term" value="P:DNA metabolic process"/>
    <property type="evidence" value="ECO:0007669"/>
    <property type="project" value="UniProtKB-ARBA"/>
</dbReference>
<dbReference type="NCBIfam" id="NF003765">
    <property type="entry name" value="PRK05359.1"/>
    <property type="match status" value="1"/>
</dbReference>
<evidence type="ECO:0000313" key="6">
    <source>
        <dbReference type="EMBL" id="AYN24526.1"/>
    </source>
</evidence>
<dbReference type="Gene3D" id="3.30.420.10">
    <property type="entry name" value="Ribonuclease H-like superfamily/Ribonuclease H"/>
    <property type="match status" value="1"/>
</dbReference>
<dbReference type="EC" id="3.1.-.-" evidence="6"/>
<evidence type="ECO:0000256" key="4">
    <source>
        <dbReference type="ARBA" id="ARBA00022839"/>
    </source>
</evidence>
<protein>
    <submittedName>
        <fullName evidence="6">Oligoribonuclease</fullName>
        <ecNumber evidence="6">3.1.-.-</ecNumber>
    </submittedName>
</protein>
<evidence type="ECO:0000256" key="1">
    <source>
        <dbReference type="ARBA" id="ARBA00009921"/>
    </source>
</evidence>
<keyword evidence="3 6" id="KW-0378">Hydrolase</keyword>
<keyword evidence="2" id="KW-0540">Nuclease</keyword>
<organism evidence="6 7">
    <name type="scientific">Buchnera aphidicola subsp. Rhopalosiphum maidis</name>
    <dbReference type="NCBI Taxonomy" id="118109"/>
    <lineage>
        <taxon>Bacteria</taxon>
        <taxon>Pseudomonadati</taxon>
        <taxon>Pseudomonadota</taxon>
        <taxon>Gammaproteobacteria</taxon>
        <taxon>Enterobacterales</taxon>
        <taxon>Erwiniaceae</taxon>
        <taxon>Buchnera</taxon>
    </lineage>
</organism>
<name>A0A3G2I534_BUCRM</name>
<dbReference type="AlphaFoldDB" id="A0A3G2I534"/>
<dbReference type="Pfam" id="PF00929">
    <property type="entry name" value="RNase_T"/>
    <property type="match status" value="1"/>
</dbReference>
<sequence length="171" mass="20613">MIINDKNLIWIDLEMTGLNAEIHRIIEIATVITDKKLNILSEGPVIAIHQKEKHMMLMDEWNIKIHKKNGLIKRVQKSTYDELKAEYEIISFLKKWVPIKSSPICGNSVYQDRKFLSRYMPNLEKYFHYRCIDVSTVKELVNRWYPFIIKKKKKSYSTRRYSRIYNRIKFL</sequence>
<dbReference type="PANTHER" id="PTHR11046:SF0">
    <property type="entry name" value="OLIGORIBONUCLEASE, MITOCHONDRIAL"/>
    <property type="match status" value="1"/>
</dbReference>
<evidence type="ECO:0000259" key="5">
    <source>
        <dbReference type="SMART" id="SM00479"/>
    </source>
</evidence>
<evidence type="ECO:0000256" key="2">
    <source>
        <dbReference type="ARBA" id="ARBA00022722"/>
    </source>
</evidence>
<dbReference type="OrthoDB" id="9801329at2"/>
<dbReference type="GO" id="GO:0003676">
    <property type="term" value="F:nucleic acid binding"/>
    <property type="evidence" value="ECO:0007669"/>
    <property type="project" value="InterPro"/>
</dbReference>
<gene>
    <name evidence="6" type="ORF">D8S97_00845</name>
</gene>
<dbReference type="InterPro" id="IPR012337">
    <property type="entry name" value="RNaseH-like_sf"/>
</dbReference>
<evidence type="ECO:0000256" key="3">
    <source>
        <dbReference type="ARBA" id="ARBA00022801"/>
    </source>
</evidence>
<dbReference type="PANTHER" id="PTHR11046">
    <property type="entry name" value="OLIGORIBONUCLEASE, MITOCHONDRIAL"/>
    <property type="match status" value="1"/>
</dbReference>
<dbReference type="InterPro" id="IPR022894">
    <property type="entry name" value="Oligoribonuclease"/>
</dbReference>
<dbReference type="SMART" id="SM00479">
    <property type="entry name" value="EXOIII"/>
    <property type="match status" value="1"/>
</dbReference>
<accession>A0A3G2I534</accession>